<dbReference type="EMBL" id="NJHN03000129">
    <property type="protein sequence ID" value="KAH9412618.1"/>
    <property type="molecule type" value="Genomic_DNA"/>
</dbReference>
<accession>A0ABQ8IQS8</accession>
<gene>
    <name evidence="1" type="ORF">DERP_006581</name>
</gene>
<keyword evidence="2" id="KW-1185">Reference proteome</keyword>
<sequence>METYPKKEPNNEHCWKSKQYCNNIAIICILFRYLKLSCRGGKIRPPHDYQNYPEFLKKLLSDQSDSYREKLLDLLEAVDPKIGHSRDSRFIQPTERCVTTFKVDKVEVKKNQMGQLCSWDRSEFHRDGKSDADMILTPNKLIYGTEIRKPPQPPSKSSTKMDLLTEWRSKQREINSAWKIAPADIFHDLAEGVISSIIAKVFEILKVKLGSDTVRNRFKSFKIWINGKIVKSNSRKGLAKNRVSLVELFPEMTENPSDYAIYFHLRKVIFFVFSSSAPCIKELRLAVKKFLCSCHEIGLNTPKVHFISHYPELTEFYGTLSRFSTDKAEMKRSGYELKDVLKPLIDDLKFIMEEGIEKKITDINGQTITKKFKIAVSAVLRLLATNKKYVSPFGIRKPSAFASLKINLYQIAPVDPFHDFAEGVASLIGEKTIKVLKNHLNSSQLKNRLKFERIHAVIKQHYKHGKNFKNIAFSLAQLHQESIFIRKFWFPERVPNHLKIVSIYPKKWHPFPLGYGIMKGHYRRRFQIRIGNWIFNKTWGIVPETNSGEFLWAKATQDGPREIPMNELSHHNSFLFWHNGESWINYIIKNETFIRFIN</sequence>
<dbReference type="Proteomes" id="UP000887458">
    <property type="component" value="Unassembled WGS sequence"/>
</dbReference>
<name>A0ABQ8IQS8_DERPT</name>
<evidence type="ECO:0000313" key="2">
    <source>
        <dbReference type="Proteomes" id="UP000887458"/>
    </source>
</evidence>
<protein>
    <submittedName>
        <fullName evidence="1">Uncharacterized protein</fullName>
    </submittedName>
</protein>
<comment type="caution">
    <text evidence="1">The sequence shown here is derived from an EMBL/GenBank/DDBJ whole genome shotgun (WGS) entry which is preliminary data.</text>
</comment>
<reference evidence="1 2" key="1">
    <citation type="journal article" date="2018" name="J. Allergy Clin. Immunol.">
        <title>High-quality assembly of Dermatophagoides pteronyssinus genome and transcriptome reveals a wide range of novel allergens.</title>
        <authorList>
            <person name="Liu X.Y."/>
            <person name="Yang K.Y."/>
            <person name="Wang M.Q."/>
            <person name="Kwok J.S."/>
            <person name="Zeng X."/>
            <person name="Yang Z."/>
            <person name="Xiao X.J."/>
            <person name="Lau C.P."/>
            <person name="Li Y."/>
            <person name="Huang Z.M."/>
            <person name="Ba J.G."/>
            <person name="Yim A.K."/>
            <person name="Ouyang C.Y."/>
            <person name="Ngai S.M."/>
            <person name="Chan T.F."/>
            <person name="Leung E.L."/>
            <person name="Liu L."/>
            <person name="Liu Z.G."/>
            <person name="Tsui S.K."/>
        </authorList>
    </citation>
    <scope>NUCLEOTIDE SEQUENCE [LARGE SCALE GENOMIC DNA]</scope>
    <source>
        <strain evidence="1">Derp</strain>
    </source>
</reference>
<reference evidence="1 2" key="2">
    <citation type="journal article" date="2022" name="Mol. Biol. Evol.">
        <title>Comparative Genomics Reveals Insights into the Divergent Evolution of Astigmatic Mites and Household Pest Adaptations.</title>
        <authorList>
            <person name="Xiong Q."/>
            <person name="Wan A.T."/>
            <person name="Liu X."/>
            <person name="Fung C.S."/>
            <person name="Xiao X."/>
            <person name="Malainual N."/>
            <person name="Hou J."/>
            <person name="Wang L."/>
            <person name="Wang M."/>
            <person name="Yang K.Y."/>
            <person name="Cui Y."/>
            <person name="Leung E.L."/>
            <person name="Nong W."/>
            <person name="Shin S.K."/>
            <person name="Au S.W."/>
            <person name="Jeong K.Y."/>
            <person name="Chew F.T."/>
            <person name="Hui J.H."/>
            <person name="Leung T.F."/>
            <person name="Tungtrongchitr A."/>
            <person name="Zhong N."/>
            <person name="Liu Z."/>
            <person name="Tsui S.K."/>
        </authorList>
    </citation>
    <scope>NUCLEOTIDE SEQUENCE [LARGE SCALE GENOMIC DNA]</scope>
    <source>
        <strain evidence="1">Derp</strain>
    </source>
</reference>
<organism evidence="1 2">
    <name type="scientific">Dermatophagoides pteronyssinus</name>
    <name type="common">European house dust mite</name>
    <dbReference type="NCBI Taxonomy" id="6956"/>
    <lineage>
        <taxon>Eukaryota</taxon>
        <taxon>Metazoa</taxon>
        <taxon>Ecdysozoa</taxon>
        <taxon>Arthropoda</taxon>
        <taxon>Chelicerata</taxon>
        <taxon>Arachnida</taxon>
        <taxon>Acari</taxon>
        <taxon>Acariformes</taxon>
        <taxon>Sarcoptiformes</taxon>
        <taxon>Astigmata</taxon>
        <taxon>Psoroptidia</taxon>
        <taxon>Analgoidea</taxon>
        <taxon>Pyroglyphidae</taxon>
        <taxon>Dermatophagoidinae</taxon>
        <taxon>Dermatophagoides</taxon>
    </lineage>
</organism>
<proteinExistence type="predicted"/>
<evidence type="ECO:0000313" key="1">
    <source>
        <dbReference type="EMBL" id="KAH9412618.1"/>
    </source>
</evidence>